<evidence type="ECO:0000313" key="2">
    <source>
        <dbReference type="EMBL" id="ETY72847.1"/>
    </source>
</evidence>
<protein>
    <submittedName>
        <fullName evidence="2">Uncharacterized protein</fullName>
    </submittedName>
</protein>
<dbReference type="AlphaFoldDB" id="W6T4G9"/>
<proteinExistence type="predicted"/>
<dbReference type="HOGENOM" id="CLU_1376625_0_0_9"/>
<keyword evidence="1" id="KW-1133">Transmembrane helix</keyword>
<dbReference type="EMBL" id="AWWK01000078">
    <property type="protein sequence ID" value="ETY72847.1"/>
    <property type="molecule type" value="Genomic_DNA"/>
</dbReference>
<keyword evidence="1" id="KW-0812">Transmembrane</keyword>
<dbReference type="Proteomes" id="UP000019247">
    <property type="component" value="Unassembled WGS sequence"/>
</dbReference>
<feature type="transmembrane region" description="Helical" evidence="1">
    <location>
        <begin position="6"/>
        <end position="24"/>
    </location>
</feature>
<reference evidence="2 3" key="1">
    <citation type="journal article" date="2014" name="Genome Announc.">
        <title>Genome Sequence of Lactobacillus fabifermentans Strain T30PCM01, Isolated from Fermenting Grape Marc.</title>
        <authorList>
            <person name="Treu L."/>
            <person name="Vendramin V."/>
            <person name="Bovo B."/>
            <person name="Giacomini A."/>
            <person name="Corich V."/>
            <person name="Campanaro S."/>
        </authorList>
    </citation>
    <scope>NUCLEOTIDE SEQUENCE [LARGE SCALE GENOMIC DNA]</scope>
    <source>
        <strain evidence="2 3">T30PCM01</strain>
    </source>
</reference>
<gene>
    <name evidence="2" type="ORF">LFAB_15440</name>
</gene>
<dbReference type="OrthoDB" id="2310422at2"/>
<sequence>MKRKDIIALIIVAVVVIISGGLFVKTKVVVSRDRLASNLTKAVQNQDGKLFLKQFSKDDQNLKFADVGAKSVVKDMHNHSRDSLSEVGRIIVDGGHVSGTEVKYRFTVENKKVLGLFDSYYLTTRRTPVNVEDYTGSGGPVTIRLKDADNTKVTKSMLKSGFFPGKYNLDVTSGDTQGDYWIWPAGDGETMDLMITSN</sequence>
<evidence type="ECO:0000313" key="3">
    <source>
        <dbReference type="Proteomes" id="UP000019247"/>
    </source>
</evidence>
<dbReference type="eggNOG" id="ENOG5030UYV">
    <property type="taxonomic scope" value="Bacteria"/>
</dbReference>
<name>W6T4G9_9LACO</name>
<organism evidence="2 3">
    <name type="scientific">Lactiplantibacillus fabifermentans T30PCM01</name>
    <dbReference type="NCBI Taxonomy" id="1400520"/>
    <lineage>
        <taxon>Bacteria</taxon>
        <taxon>Bacillati</taxon>
        <taxon>Bacillota</taxon>
        <taxon>Bacilli</taxon>
        <taxon>Lactobacillales</taxon>
        <taxon>Lactobacillaceae</taxon>
        <taxon>Lactiplantibacillus</taxon>
    </lineage>
</organism>
<accession>W6T4G9</accession>
<evidence type="ECO:0000256" key="1">
    <source>
        <dbReference type="SAM" id="Phobius"/>
    </source>
</evidence>
<keyword evidence="1" id="KW-0472">Membrane</keyword>
<dbReference type="PATRIC" id="fig|1400520.3.peg.3029"/>
<dbReference type="RefSeq" id="WP_033614636.1">
    <property type="nucleotide sequence ID" value="NZ_KK036526.1"/>
</dbReference>
<comment type="caution">
    <text evidence="2">The sequence shown here is derived from an EMBL/GenBank/DDBJ whole genome shotgun (WGS) entry which is preliminary data.</text>
</comment>
<dbReference type="STRING" id="1400520.LFAB_15440"/>